<evidence type="ECO:0000256" key="1">
    <source>
        <dbReference type="SAM" id="MobiDB-lite"/>
    </source>
</evidence>
<dbReference type="AlphaFoldDB" id="A0A7R9CXT8"/>
<proteinExistence type="predicted"/>
<reference evidence="2" key="1">
    <citation type="submission" date="2020-11" db="EMBL/GenBank/DDBJ databases">
        <authorList>
            <person name="Tran Van P."/>
        </authorList>
    </citation>
    <scope>NUCLEOTIDE SEQUENCE</scope>
</reference>
<name>A0A7R9CXT8_TIMPO</name>
<gene>
    <name evidence="2" type="ORF">TPSB3V08_LOCUS4510</name>
</gene>
<evidence type="ECO:0000313" key="2">
    <source>
        <dbReference type="EMBL" id="CAD7404464.1"/>
    </source>
</evidence>
<dbReference type="EMBL" id="OD002183">
    <property type="protein sequence ID" value="CAD7404464.1"/>
    <property type="molecule type" value="Genomic_DNA"/>
</dbReference>
<sequence length="170" mass="18527">MTGRSSFDFQLGELREKPITPRLVNDSVANLNVSKQTVIVIHGFTGSGKAASVTLIRDDSNLDLPVIGSLVYCESSALHHVATEMRFVSLSGCNYGCCRPHFPQGDDVMIVIMKEVNPHLRGGKMENHLGKNHPSSPDRDSNLDLPVLSSRAQHDKSVSQIRHRGGSGLL</sequence>
<feature type="region of interest" description="Disordered" evidence="1">
    <location>
        <begin position="151"/>
        <end position="170"/>
    </location>
</feature>
<organism evidence="2">
    <name type="scientific">Timema poppense</name>
    <name type="common">Walking stick</name>
    <dbReference type="NCBI Taxonomy" id="170557"/>
    <lineage>
        <taxon>Eukaryota</taxon>
        <taxon>Metazoa</taxon>
        <taxon>Ecdysozoa</taxon>
        <taxon>Arthropoda</taxon>
        <taxon>Hexapoda</taxon>
        <taxon>Insecta</taxon>
        <taxon>Pterygota</taxon>
        <taxon>Neoptera</taxon>
        <taxon>Polyneoptera</taxon>
        <taxon>Phasmatodea</taxon>
        <taxon>Timematodea</taxon>
        <taxon>Timematoidea</taxon>
        <taxon>Timematidae</taxon>
        <taxon>Timema</taxon>
    </lineage>
</organism>
<feature type="compositionally biased region" description="Basic residues" evidence="1">
    <location>
        <begin position="161"/>
        <end position="170"/>
    </location>
</feature>
<accession>A0A7R9CXT8</accession>
<protein>
    <submittedName>
        <fullName evidence="2">Uncharacterized protein</fullName>
    </submittedName>
</protein>
<feature type="region of interest" description="Disordered" evidence="1">
    <location>
        <begin position="122"/>
        <end position="145"/>
    </location>
</feature>